<gene>
    <name evidence="1" type="ORF">S06H3_28142</name>
</gene>
<accession>X1N8B5</accession>
<name>X1N8B5_9ZZZZ</name>
<reference evidence="1" key="1">
    <citation type="journal article" date="2014" name="Front. Microbiol.">
        <title>High frequency of phylogenetically diverse reductive dehalogenase-homologous genes in deep subseafloor sedimentary metagenomes.</title>
        <authorList>
            <person name="Kawai M."/>
            <person name="Futagami T."/>
            <person name="Toyoda A."/>
            <person name="Takaki Y."/>
            <person name="Nishi S."/>
            <person name="Hori S."/>
            <person name="Arai W."/>
            <person name="Tsubouchi T."/>
            <person name="Morono Y."/>
            <person name="Uchiyama I."/>
            <person name="Ito T."/>
            <person name="Fujiyama A."/>
            <person name="Inagaki F."/>
            <person name="Takami H."/>
        </authorList>
    </citation>
    <scope>NUCLEOTIDE SEQUENCE</scope>
    <source>
        <strain evidence="1">Expedition CK06-06</strain>
    </source>
</reference>
<protein>
    <submittedName>
        <fullName evidence="1">Uncharacterized protein</fullName>
    </submittedName>
</protein>
<organism evidence="1">
    <name type="scientific">marine sediment metagenome</name>
    <dbReference type="NCBI Taxonomy" id="412755"/>
    <lineage>
        <taxon>unclassified sequences</taxon>
        <taxon>metagenomes</taxon>
        <taxon>ecological metagenomes</taxon>
    </lineage>
</organism>
<evidence type="ECO:0000313" key="1">
    <source>
        <dbReference type="EMBL" id="GAI26446.1"/>
    </source>
</evidence>
<proteinExistence type="predicted"/>
<feature type="non-terminal residue" evidence="1">
    <location>
        <position position="38"/>
    </location>
</feature>
<sequence>MKAAIDWALVKGISDIQSIITTAKKKFKEKEKDSAEKK</sequence>
<comment type="caution">
    <text evidence="1">The sequence shown here is derived from an EMBL/GenBank/DDBJ whole genome shotgun (WGS) entry which is preliminary data.</text>
</comment>
<dbReference type="AlphaFoldDB" id="X1N8B5"/>
<dbReference type="EMBL" id="BARV01016392">
    <property type="protein sequence ID" value="GAI26446.1"/>
    <property type="molecule type" value="Genomic_DNA"/>
</dbReference>